<feature type="region of interest" description="Disordered" evidence="1">
    <location>
        <begin position="1"/>
        <end position="45"/>
    </location>
</feature>
<feature type="domain" description="DUF3615" evidence="2">
    <location>
        <begin position="261"/>
        <end position="380"/>
    </location>
</feature>
<dbReference type="InterPro" id="IPR022059">
    <property type="entry name" value="DUF3615"/>
</dbReference>
<feature type="compositionally biased region" description="Gly residues" evidence="1">
    <location>
        <begin position="1"/>
        <end position="12"/>
    </location>
</feature>
<organism evidence="3 4">
    <name type="scientific">Sorghum bicolor</name>
    <name type="common">Sorghum</name>
    <name type="synonym">Sorghum vulgare</name>
    <dbReference type="NCBI Taxonomy" id="4558"/>
    <lineage>
        <taxon>Eukaryota</taxon>
        <taxon>Viridiplantae</taxon>
        <taxon>Streptophyta</taxon>
        <taxon>Embryophyta</taxon>
        <taxon>Tracheophyta</taxon>
        <taxon>Spermatophyta</taxon>
        <taxon>Magnoliopsida</taxon>
        <taxon>Liliopsida</taxon>
        <taxon>Poales</taxon>
        <taxon>Poaceae</taxon>
        <taxon>PACMAD clade</taxon>
        <taxon>Panicoideae</taxon>
        <taxon>Andropogonodae</taxon>
        <taxon>Andropogoneae</taxon>
        <taxon>Sorghinae</taxon>
        <taxon>Sorghum</taxon>
    </lineage>
</organism>
<gene>
    <name evidence="3" type="ORF">BDA96_02G438800</name>
</gene>
<evidence type="ECO:0000313" key="4">
    <source>
        <dbReference type="Proteomes" id="UP000807115"/>
    </source>
</evidence>
<comment type="caution">
    <text evidence="3">The sequence shown here is derived from an EMBL/GenBank/DDBJ whole genome shotgun (WGS) entry which is preliminary data.</text>
</comment>
<dbReference type="EMBL" id="CM027681">
    <property type="protein sequence ID" value="KAG0546335.1"/>
    <property type="molecule type" value="Genomic_DNA"/>
</dbReference>
<dbReference type="Gramene" id="EER97729">
    <property type="protein sequence ID" value="EER97729"/>
    <property type="gene ID" value="SORBI_3002G418700"/>
</dbReference>
<dbReference type="OrthoDB" id="650889at2759"/>
<evidence type="ECO:0000313" key="3">
    <source>
        <dbReference type="EMBL" id="KAG0546335.1"/>
    </source>
</evidence>
<reference evidence="3" key="2">
    <citation type="submission" date="2020-10" db="EMBL/GenBank/DDBJ databases">
        <authorList>
            <person name="Cooper E.A."/>
            <person name="Brenton Z.W."/>
            <person name="Flinn B.S."/>
            <person name="Jenkins J."/>
            <person name="Shu S."/>
            <person name="Flowers D."/>
            <person name="Luo F."/>
            <person name="Wang Y."/>
            <person name="Xia P."/>
            <person name="Barry K."/>
            <person name="Daum C."/>
            <person name="Lipzen A."/>
            <person name="Yoshinaga Y."/>
            <person name="Schmutz J."/>
            <person name="Saski C."/>
            <person name="Vermerris W."/>
            <person name="Kresovich S."/>
        </authorList>
    </citation>
    <scope>NUCLEOTIDE SEQUENCE</scope>
</reference>
<proteinExistence type="predicted"/>
<accession>A0A921RUT6</accession>
<evidence type="ECO:0000259" key="2">
    <source>
        <dbReference type="Pfam" id="PF12274"/>
    </source>
</evidence>
<evidence type="ECO:0000256" key="1">
    <source>
        <dbReference type="SAM" id="MobiDB-lite"/>
    </source>
</evidence>
<feature type="compositionally biased region" description="Basic residues" evidence="1">
    <location>
        <begin position="35"/>
        <end position="45"/>
    </location>
</feature>
<name>A0A921RUT6_SORBI</name>
<dbReference type="Pfam" id="PF12274">
    <property type="entry name" value="DUF3615"/>
    <property type="match status" value="1"/>
</dbReference>
<dbReference type="PANTHER" id="PTHR34710">
    <property type="entry name" value="OS03G0834100 PROTEIN"/>
    <property type="match status" value="1"/>
</dbReference>
<reference evidence="3" key="1">
    <citation type="journal article" date="2019" name="BMC Genomics">
        <title>A new reference genome for Sorghum bicolor reveals high levels of sequence similarity between sweet and grain genotypes: implications for the genetics of sugar metabolism.</title>
        <authorList>
            <person name="Cooper E.A."/>
            <person name="Brenton Z.W."/>
            <person name="Flinn B.S."/>
            <person name="Jenkins J."/>
            <person name="Shu S."/>
            <person name="Flowers D."/>
            <person name="Luo F."/>
            <person name="Wang Y."/>
            <person name="Xia P."/>
            <person name="Barry K."/>
            <person name="Daum C."/>
            <person name="Lipzen A."/>
            <person name="Yoshinaga Y."/>
            <person name="Schmutz J."/>
            <person name="Saski C."/>
            <person name="Vermerris W."/>
            <person name="Kresovich S."/>
        </authorList>
    </citation>
    <scope>NUCLEOTIDE SEQUENCE</scope>
</reference>
<sequence>MEFGSIDGGAGVTSGASGSGPSATSATAGTSATAARRRTPGRWRRIPRAIVPKQITLLEEITMLEEINLPEEVRRALPPLLPEEVWRAMPEEARKSREEVVRATQARLKDMRRFEEEKKTLPTFMAEGYDPSPSTWCLHEAWADQGGLLRTVPTLPIHVMREGSRDCEEAEEESNRNLLEQARLLEEEDEDLCDTEEAKIAFRAFKVKFAALYRSLAGTKPVFIYDPPSDTIEEHLTAKEMERQADISGWPVCSQAQHFATLALEWYNSTKKTHKFEIAKVLFSKCFTDVDHNTYAHVNFTATPTSDSHLPKRLFFAELMLVPNLQACKDTDPIRVLSVSAIDDSCFGGCHEMVRDIKVAIRKDMDYERCHACSERIKHPRGDQFVAGHNRTRMPYVSTFPWTPESE</sequence>
<dbReference type="Proteomes" id="UP000807115">
    <property type="component" value="Chromosome 2"/>
</dbReference>
<feature type="compositionally biased region" description="Low complexity" evidence="1">
    <location>
        <begin position="13"/>
        <end position="34"/>
    </location>
</feature>
<dbReference type="PANTHER" id="PTHR34710:SF13">
    <property type="entry name" value="OS05G0547600 PROTEIN"/>
    <property type="match status" value="1"/>
</dbReference>
<dbReference type="AlphaFoldDB" id="A0A921RUT6"/>
<protein>
    <recommendedName>
        <fullName evidence="2">DUF3615 domain-containing protein</fullName>
    </recommendedName>
</protein>